<feature type="repeat" description="ANK" evidence="1">
    <location>
        <begin position="158"/>
        <end position="190"/>
    </location>
</feature>
<proteinExistence type="predicted"/>
<dbReference type="Pfam" id="PF00023">
    <property type="entry name" value="Ank"/>
    <property type="match status" value="1"/>
</dbReference>
<evidence type="ECO:0000313" key="3">
    <source>
        <dbReference type="EMBL" id="CDW39023.1"/>
    </source>
</evidence>
<organism evidence="3">
    <name type="scientific">Lepeophtheirus salmonis</name>
    <name type="common">Salmon louse</name>
    <name type="synonym">Caligus salmonis</name>
    <dbReference type="NCBI Taxonomy" id="72036"/>
    <lineage>
        <taxon>Eukaryota</taxon>
        <taxon>Metazoa</taxon>
        <taxon>Ecdysozoa</taxon>
        <taxon>Arthropoda</taxon>
        <taxon>Crustacea</taxon>
        <taxon>Multicrustacea</taxon>
        <taxon>Hexanauplia</taxon>
        <taxon>Copepoda</taxon>
        <taxon>Siphonostomatoida</taxon>
        <taxon>Caligidae</taxon>
        <taxon>Lepeophtheirus</taxon>
    </lineage>
</organism>
<keyword evidence="1" id="KW-0040">ANK repeat</keyword>
<dbReference type="InterPro" id="IPR036770">
    <property type="entry name" value="Ankyrin_rpt-contain_sf"/>
</dbReference>
<sequence length="230" mass="25856">MCTRVLFPQNNYFPYSPAFSEHDEDEEEDSFSLEEDKKSLQESNSLPSSPESIPEEEPQSKYKMTRPHSRSSRSSNPYVNKKPRFANIYEERLQPLSPCTILSDPSLSPSLPPVGERLSERQTEFLKLIRDSKASPLVQEFLSIHSENISINAFDISSGYTSLHSAILSQDSSLVRLLLQYGSNPHIRTRDGLSCVHLAAFGTDPAILNMVLSSSSICNNNDIIHNTTNY</sequence>
<dbReference type="OrthoDB" id="5314041at2759"/>
<evidence type="ECO:0000256" key="1">
    <source>
        <dbReference type="PROSITE-ProRule" id="PRU00023"/>
    </source>
</evidence>
<protein>
    <submittedName>
        <fullName evidence="3">Uncharacterized protein</fullName>
    </submittedName>
</protein>
<dbReference type="SUPFAM" id="SSF48403">
    <property type="entry name" value="Ankyrin repeat"/>
    <property type="match status" value="1"/>
</dbReference>
<dbReference type="PROSITE" id="PS50297">
    <property type="entry name" value="ANK_REP_REGION"/>
    <property type="match status" value="1"/>
</dbReference>
<name>A0A0K2UL83_LEPSM</name>
<dbReference type="PROSITE" id="PS50088">
    <property type="entry name" value="ANK_REPEAT"/>
    <property type="match status" value="1"/>
</dbReference>
<dbReference type="Gene3D" id="1.25.40.20">
    <property type="entry name" value="Ankyrin repeat-containing domain"/>
    <property type="match status" value="1"/>
</dbReference>
<reference evidence="3" key="1">
    <citation type="submission" date="2014-05" db="EMBL/GenBank/DDBJ databases">
        <authorList>
            <person name="Chronopoulou M."/>
        </authorList>
    </citation>
    <scope>NUCLEOTIDE SEQUENCE</scope>
    <source>
        <tissue evidence="3">Whole organism</tissue>
    </source>
</reference>
<feature type="compositionally biased region" description="Acidic residues" evidence="2">
    <location>
        <begin position="22"/>
        <end position="33"/>
    </location>
</feature>
<dbReference type="EMBL" id="HACA01021662">
    <property type="protein sequence ID" value="CDW39023.1"/>
    <property type="molecule type" value="Transcribed_RNA"/>
</dbReference>
<dbReference type="AlphaFoldDB" id="A0A0K2UL83"/>
<dbReference type="InterPro" id="IPR002110">
    <property type="entry name" value="Ankyrin_rpt"/>
</dbReference>
<accession>A0A0K2UL83</accession>
<feature type="compositionally biased region" description="Low complexity" evidence="2">
    <location>
        <begin position="41"/>
        <end position="52"/>
    </location>
</feature>
<dbReference type="SMART" id="SM00248">
    <property type="entry name" value="ANK"/>
    <property type="match status" value="2"/>
</dbReference>
<feature type="region of interest" description="Disordered" evidence="2">
    <location>
        <begin position="1"/>
        <end position="81"/>
    </location>
</feature>
<evidence type="ECO:0000256" key="2">
    <source>
        <dbReference type="SAM" id="MobiDB-lite"/>
    </source>
</evidence>